<keyword evidence="2" id="KW-1133">Transmembrane helix</keyword>
<evidence type="ECO:0000313" key="6">
    <source>
        <dbReference type="Proteomes" id="UP000274082"/>
    </source>
</evidence>
<evidence type="ECO:0000313" key="4">
    <source>
        <dbReference type="EMBL" id="CAC5430151.1"/>
    </source>
</evidence>
<reference evidence="7" key="3">
    <citation type="submission" date="2019-02" db="EMBL/GenBank/DDBJ databases">
        <title>FDA dAtabase for Regulatory Grade micrObial Sequences (FDA-ARGOS): Supporting development and validation of Infectious Disease Dx tests.</title>
        <authorList>
            <person name="Duncan R."/>
            <person name="Fisher C."/>
            <person name="Tallon L."/>
            <person name="Sadzewicz L."/>
            <person name="Sengamalay N."/>
            <person name="Ott S."/>
            <person name="Godinez A."/>
            <person name="Nagaraj S."/>
            <person name="Vavikolanu K."/>
            <person name="Vyas G."/>
            <person name="Nadendla S."/>
            <person name="Aluvathingal J."/>
            <person name="Sichtig H."/>
        </authorList>
    </citation>
    <scope>NUCLEOTIDE SEQUENCE [LARGE SCALE GENOMIC DNA]</scope>
    <source>
        <strain evidence="7">FDAARGOS_360</strain>
    </source>
</reference>
<dbReference type="EMBL" id="LR812643">
    <property type="protein sequence ID" value="CAC5430151.1"/>
    <property type="molecule type" value="Genomic_DNA"/>
</dbReference>
<organism evidence="3 6">
    <name type="scientific">Leishmania donovani</name>
    <dbReference type="NCBI Taxonomy" id="5661"/>
    <lineage>
        <taxon>Eukaryota</taxon>
        <taxon>Discoba</taxon>
        <taxon>Euglenozoa</taxon>
        <taxon>Kinetoplastea</taxon>
        <taxon>Metakinetoplastina</taxon>
        <taxon>Trypanosomatida</taxon>
        <taxon>Trypanosomatidae</taxon>
        <taxon>Leishmaniinae</taxon>
        <taxon>Leishmania</taxon>
    </lineage>
</organism>
<dbReference type="EMBL" id="CP029522">
    <property type="protein sequence ID" value="AYU78890.1"/>
    <property type="molecule type" value="Genomic_DNA"/>
</dbReference>
<keyword evidence="6" id="KW-1185">Reference proteome</keyword>
<feature type="coiled-coil region" evidence="1">
    <location>
        <begin position="117"/>
        <end position="158"/>
    </location>
</feature>
<keyword evidence="2" id="KW-0812">Transmembrane</keyword>
<dbReference type="VEuPathDB" id="TriTrypDB:LDHU3_23.0230"/>
<evidence type="ECO:0000256" key="2">
    <source>
        <dbReference type="SAM" id="Phobius"/>
    </source>
</evidence>
<keyword evidence="1" id="KW-0175">Coiled coil</keyword>
<dbReference type="Proteomes" id="UP000601710">
    <property type="component" value="Chromosome 23"/>
</dbReference>
<gene>
    <name evidence="5" type="ORF">CGC20_18495</name>
    <name evidence="3" type="ORF">LdCL_230006800</name>
    <name evidence="4" type="ORF">LDHU3_23.0230</name>
</gene>
<feature type="transmembrane region" description="Helical" evidence="2">
    <location>
        <begin position="162"/>
        <end position="182"/>
    </location>
</feature>
<evidence type="ECO:0000256" key="1">
    <source>
        <dbReference type="SAM" id="Coils"/>
    </source>
</evidence>
<dbReference type="OrthoDB" id="273354at2759"/>
<accession>A0A3S7WXJ0</accession>
<evidence type="ECO:0000313" key="3">
    <source>
        <dbReference type="EMBL" id="AYU78890.1"/>
    </source>
</evidence>
<reference evidence="3 6" key="1">
    <citation type="journal article" date="2018" name="Sci. Rep.">
        <title>A complete Leishmania donovani reference genome identifies novel genetic variations associated with virulence.</title>
        <authorList>
            <person name="Lypaczewski P."/>
            <person name="Hoshizaki J."/>
            <person name="Zhang W.-W."/>
            <person name="McCall L.-I."/>
            <person name="Torcivia-Rodriguez J."/>
            <person name="Simonyan V."/>
            <person name="Kaur A."/>
            <person name="Dewar K."/>
            <person name="Matlashewski G."/>
        </authorList>
    </citation>
    <scope>NUCLEOTIDE SEQUENCE [LARGE SCALE GENOMIC DNA]</scope>
    <source>
        <strain evidence="3 6">LdCL</strain>
    </source>
</reference>
<protein>
    <submittedName>
        <fullName evidence="4">Hypothetical_protein_conserved</fullName>
    </submittedName>
</protein>
<dbReference type="VEuPathDB" id="TriTrypDB:LdBPK_230190.1"/>
<dbReference type="EMBL" id="RHLD01000023">
    <property type="protein sequence ID" value="TPP51407.1"/>
    <property type="molecule type" value="Genomic_DNA"/>
</dbReference>
<evidence type="ECO:0000313" key="5">
    <source>
        <dbReference type="EMBL" id="TPP51407.1"/>
    </source>
</evidence>
<keyword evidence="2" id="KW-0472">Membrane</keyword>
<dbReference type="Proteomes" id="UP000318821">
    <property type="component" value="Unassembled WGS sequence"/>
</dbReference>
<dbReference type="AlphaFoldDB" id="A0A3S7WXJ0"/>
<evidence type="ECO:0000313" key="7">
    <source>
        <dbReference type="Proteomes" id="UP000318821"/>
    </source>
</evidence>
<reference evidence="4" key="4">
    <citation type="submission" date="2020-06" db="EMBL/GenBank/DDBJ databases">
        <authorList>
            <person name="Camacho E."/>
            <person name="Gonzalez-de la Fuente S."/>
            <person name="Rastrojo A."/>
            <person name="Peiro-Pastor R."/>
            <person name="Solana JC."/>
            <person name="Tabera L."/>
            <person name="Gamarro F."/>
            <person name="Carrasco-Ramiro F."/>
            <person name="Requena JM."/>
            <person name="Aguado B."/>
        </authorList>
    </citation>
    <scope>NUCLEOTIDE SEQUENCE</scope>
</reference>
<reference evidence="5" key="2">
    <citation type="submission" date="2019-02" db="EMBL/GenBank/DDBJ databases">
        <title>FDA dAtabase for Regulatory Grade micrObial Sequences (FDA-ARGOS): Supporting development and validation of Infectious Disease Dx tests.</title>
        <authorList>
            <person name="Duncan R."/>
            <person name="Fisher C."/>
            <person name="Tallon L.J."/>
            <person name="Sadzewicz L."/>
            <person name="Sengamalay N."/>
            <person name="Ott S."/>
            <person name="Godinez A."/>
            <person name="Nagaraj S."/>
            <person name="Nadendla S."/>
            <person name="Sichtig H."/>
        </authorList>
    </citation>
    <scope>NUCLEOTIDE SEQUENCE</scope>
    <source>
        <strain evidence="5">FDAARGOS_360</strain>
    </source>
</reference>
<name>A0A3S7WXJ0_LEIDO</name>
<dbReference type="Proteomes" id="UP000274082">
    <property type="component" value="Chromosome 23"/>
</dbReference>
<sequence>MGGKASKAETALTPEAVDALYREAYAAGAVDADMYHTSKREVMQQQDAMAGIGACMFSAWVAYVYGRTTGVQAAEDAAALRLDAQQQMLDKTSKDLALKLEENRSLITVRQEQDVMIAHQRDELQRAAQQRRAMQRSMNALRRRNASVQRQMRSLKSSLSAIQLQMYAGMAGAALVLVAVVWSTRPLRNGHWSFLPVVASLGEERVIGASAPVPAVEAVEVKEQAES</sequence>
<dbReference type="VEuPathDB" id="TriTrypDB:LdCL_230006800"/>
<proteinExistence type="predicted"/>